<dbReference type="Proteomes" id="UP000515838">
    <property type="component" value="Chromosome"/>
</dbReference>
<reference evidence="1 2" key="1">
    <citation type="submission" date="2020-08" db="EMBL/GenBank/DDBJ databases">
        <title>Streptomycin Non-resistant strain, P. mexicana.</title>
        <authorList>
            <person name="Ganesh-Kumar S."/>
            <person name="Zhe T."/>
            <person name="Yu Z."/>
            <person name="Min Y."/>
        </authorList>
    </citation>
    <scope>NUCLEOTIDE SEQUENCE [LARGE SCALE GENOMIC DNA]</scope>
    <source>
        <strain evidence="1 2">GTZY2</strain>
    </source>
</reference>
<dbReference type="InterPro" id="IPR013320">
    <property type="entry name" value="ConA-like_dom_sf"/>
</dbReference>
<name>A0A7G9TAV8_PSEMX</name>
<accession>A0A7G9TAV8</accession>
<dbReference type="EMBL" id="CP060731">
    <property type="protein sequence ID" value="QNN77233.1"/>
    <property type="molecule type" value="Genomic_DNA"/>
</dbReference>
<proteinExistence type="predicted"/>
<organism evidence="1 2">
    <name type="scientific">Pseudoxanthomonas mexicana</name>
    <dbReference type="NCBI Taxonomy" id="128785"/>
    <lineage>
        <taxon>Bacteria</taxon>
        <taxon>Pseudomonadati</taxon>
        <taxon>Pseudomonadota</taxon>
        <taxon>Gammaproteobacteria</taxon>
        <taxon>Lysobacterales</taxon>
        <taxon>Lysobacteraceae</taxon>
        <taxon>Pseudoxanthomonas</taxon>
    </lineage>
</organism>
<dbReference type="RefSeq" id="WP_187572881.1">
    <property type="nucleotide sequence ID" value="NZ_CP060731.1"/>
</dbReference>
<dbReference type="AlphaFoldDB" id="A0A7G9TAV8"/>
<gene>
    <name evidence="1" type="ORF">IAE60_15085</name>
</gene>
<dbReference type="Gene3D" id="2.60.120.200">
    <property type="match status" value="1"/>
</dbReference>
<protein>
    <submittedName>
        <fullName evidence="1">LamG domain-containing protein</fullName>
    </submittedName>
</protein>
<sequence length="231" mass="24516">MHQMMMMAYGPAAGGDPYWANVTSLLHFDGADASTTFTDVKGKTWTGAGNAQLDTAFFKWGSAALLLDGSGDYISTPGSTDYSPTGDFTCEAWIRPAAIGSIGAIASTRLSGNGWQFQVNADGTILVGWWGSWSGSFFGLTSTTVLAVNTYYHVRWCKSGSTYYLFVDGILEASGTPAGIYASNTATLYLGYDPQAGGRYFNGHIDDFRITNGVARSTSSFTPPAAAFPDS</sequence>
<evidence type="ECO:0000313" key="1">
    <source>
        <dbReference type="EMBL" id="QNN77233.1"/>
    </source>
</evidence>
<dbReference type="SUPFAM" id="SSF49899">
    <property type="entry name" value="Concanavalin A-like lectins/glucanases"/>
    <property type="match status" value="1"/>
</dbReference>
<evidence type="ECO:0000313" key="2">
    <source>
        <dbReference type="Proteomes" id="UP000515838"/>
    </source>
</evidence>
<dbReference type="Pfam" id="PF13385">
    <property type="entry name" value="Laminin_G_3"/>
    <property type="match status" value="1"/>
</dbReference>
<dbReference type="GeneID" id="81472310"/>